<dbReference type="EMBL" id="CAUJNA010003820">
    <property type="protein sequence ID" value="CAJ1410496.1"/>
    <property type="molecule type" value="Genomic_DNA"/>
</dbReference>
<name>A0AA36NM50_9DINO</name>
<accession>A0AA36NM50</accession>
<keyword evidence="2" id="KW-1133">Transmembrane helix</keyword>
<feature type="transmembrane region" description="Helical" evidence="2">
    <location>
        <begin position="247"/>
        <end position="266"/>
    </location>
</feature>
<feature type="compositionally biased region" description="Polar residues" evidence="1">
    <location>
        <begin position="95"/>
        <end position="110"/>
    </location>
</feature>
<feature type="transmembrane region" description="Helical" evidence="2">
    <location>
        <begin position="218"/>
        <end position="235"/>
    </location>
</feature>
<evidence type="ECO:0000313" key="4">
    <source>
        <dbReference type="Proteomes" id="UP001178507"/>
    </source>
</evidence>
<feature type="transmembrane region" description="Helical" evidence="2">
    <location>
        <begin position="272"/>
        <end position="294"/>
    </location>
</feature>
<gene>
    <name evidence="3" type="ORF">EVOR1521_LOCUS31311</name>
</gene>
<feature type="transmembrane region" description="Helical" evidence="2">
    <location>
        <begin position="506"/>
        <end position="530"/>
    </location>
</feature>
<keyword evidence="2" id="KW-0812">Transmembrane</keyword>
<feature type="region of interest" description="Disordered" evidence="1">
    <location>
        <begin position="728"/>
        <end position="759"/>
    </location>
</feature>
<feature type="transmembrane region" description="Helical" evidence="2">
    <location>
        <begin position="132"/>
        <end position="155"/>
    </location>
</feature>
<comment type="caution">
    <text evidence="3">The sequence shown here is derived from an EMBL/GenBank/DDBJ whole genome shotgun (WGS) entry which is preliminary data.</text>
</comment>
<evidence type="ECO:0000256" key="2">
    <source>
        <dbReference type="SAM" id="Phobius"/>
    </source>
</evidence>
<dbReference type="Proteomes" id="UP001178507">
    <property type="component" value="Unassembled WGS sequence"/>
</dbReference>
<keyword evidence="4" id="KW-1185">Reference proteome</keyword>
<keyword evidence="2" id="KW-0472">Membrane</keyword>
<sequence length="759" mass="80980">MEEAEAEEDEESEMVCVQSSIELPTPELDFDAQVIEYSLSRTKMQQGALWMEGRSQPFSLATGGLEGAAGELFVEVKIVDIPTEEDLEEMKAASETASRSSLPSTGTTRSAKVALPPPRRGAPPRPGVPTSYSLGLVMALCALACWGSWSVTLVLATVKAQPPMPFLLYYVDFTLSFLATGFTVGLLGGSLGSGGEYYGFHTGFIDEISGANHSADCYLWSMLGGIVWNMANILLCKGIDMMGNAIGFPLCVGLGMVTGAVVAYVQDPKSSLALLVPGVVVALAGISTVGLLSYRKDQAFRRSGSSDSSENESEVEASDGYLLVADDMDAIAKVEASIGAVVQFFGPDGRDRIRQSIDADRQQSQALAQLEDNLRAQNDWESADSIVKLKLDASENSLRQVAPMRRHIRDICDLLMELQDLDVQSDAASLQSIFLEMKDAAAGAADKAERGQQHLIAVSQQIRDIQLTYITRRDRCMSDQKACEDEAENKKIEAQSLKCRAVGQGAGSFACGAAGTGATGVGATVAYLGAQTVASLPYLGPLLTTTGPTGLFTAAVVSFNPVGVGVLVGCSVIFGAFAVKNAIGMVSSIADSRVAKNAAHQKEEQALECRAVADQSDKVGQLAKETKRVAEFHKLMWSGIALAASEASTTFKSLQQTDPNGARRRRFEQKMKEYAEQLVNFLKAVDEYLFFLSKTDAFPPNFDLRVLLGSDRYAQIERDLAAAMPAHVAPSPEMPPQAALPASDAQVALPASDAQAQPA</sequence>
<reference evidence="3" key="1">
    <citation type="submission" date="2023-08" db="EMBL/GenBank/DDBJ databases">
        <authorList>
            <person name="Chen Y."/>
            <person name="Shah S."/>
            <person name="Dougan E. K."/>
            <person name="Thang M."/>
            <person name="Chan C."/>
        </authorList>
    </citation>
    <scope>NUCLEOTIDE SEQUENCE</scope>
</reference>
<feature type="compositionally biased region" description="Pro residues" evidence="1">
    <location>
        <begin position="115"/>
        <end position="126"/>
    </location>
</feature>
<organism evidence="3 4">
    <name type="scientific">Effrenium voratum</name>
    <dbReference type="NCBI Taxonomy" id="2562239"/>
    <lineage>
        <taxon>Eukaryota</taxon>
        <taxon>Sar</taxon>
        <taxon>Alveolata</taxon>
        <taxon>Dinophyceae</taxon>
        <taxon>Suessiales</taxon>
        <taxon>Symbiodiniaceae</taxon>
        <taxon>Effrenium</taxon>
    </lineage>
</organism>
<feature type="region of interest" description="Disordered" evidence="1">
    <location>
        <begin position="88"/>
        <end position="126"/>
    </location>
</feature>
<proteinExistence type="predicted"/>
<evidence type="ECO:0000313" key="3">
    <source>
        <dbReference type="EMBL" id="CAJ1410496.1"/>
    </source>
</evidence>
<evidence type="ECO:0000256" key="1">
    <source>
        <dbReference type="SAM" id="MobiDB-lite"/>
    </source>
</evidence>
<protein>
    <submittedName>
        <fullName evidence="3">Uncharacterized protein</fullName>
    </submittedName>
</protein>
<dbReference type="AlphaFoldDB" id="A0AA36NM50"/>
<feature type="transmembrane region" description="Helical" evidence="2">
    <location>
        <begin position="167"/>
        <end position="188"/>
    </location>
</feature>
<feature type="transmembrane region" description="Helical" evidence="2">
    <location>
        <begin position="550"/>
        <end position="579"/>
    </location>
</feature>